<feature type="region of interest" description="Disordered" evidence="3">
    <location>
        <begin position="479"/>
        <end position="504"/>
    </location>
</feature>
<proteinExistence type="predicted"/>
<dbReference type="Proteomes" id="UP000274082">
    <property type="component" value="Chromosome 34"/>
</dbReference>
<dbReference type="OrthoDB" id="5370059at2759"/>
<dbReference type="EMBL" id="CP029533">
    <property type="protein sequence ID" value="AYU82531.1"/>
    <property type="molecule type" value="Genomic_DNA"/>
</dbReference>
<evidence type="ECO:0000256" key="2">
    <source>
        <dbReference type="PROSITE-ProRule" id="PRU00235"/>
    </source>
</evidence>
<organism evidence="4 6">
    <name type="scientific">Leishmania donovani</name>
    <dbReference type="NCBI Taxonomy" id="5661"/>
    <lineage>
        <taxon>Eukaryota</taxon>
        <taxon>Discoba</taxon>
        <taxon>Euglenozoa</taxon>
        <taxon>Kinetoplastea</taxon>
        <taxon>Metakinetoplastina</taxon>
        <taxon>Trypanosomatida</taxon>
        <taxon>Trypanosomatidae</taxon>
        <taxon>Leishmaniinae</taxon>
        <taxon>Leishmania</taxon>
    </lineage>
</organism>
<keyword evidence="1" id="KW-0677">Repeat</keyword>
<evidence type="ECO:0000313" key="4">
    <source>
        <dbReference type="EMBL" id="AYU82531.1"/>
    </source>
</evidence>
<evidence type="ECO:0000313" key="6">
    <source>
        <dbReference type="Proteomes" id="UP000274082"/>
    </source>
</evidence>
<dbReference type="VEuPathDB" id="TriTrypDB:LdBPK_341770.1"/>
<dbReference type="SUPFAM" id="SSF50985">
    <property type="entry name" value="RCC1/BLIP-II"/>
    <property type="match status" value="1"/>
</dbReference>
<feature type="region of interest" description="Disordered" evidence="3">
    <location>
        <begin position="529"/>
        <end position="629"/>
    </location>
</feature>
<dbReference type="Pfam" id="PF13540">
    <property type="entry name" value="RCC1_2"/>
    <property type="match status" value="1"/>
</dbReference>
<gene>
    <name evidence="4" type="ORF">LdCL_340025300</name>
    <name evidence="5" type="ORF">LDHU3_34.3060</name>
</gene>
<reference evidence="4 6" key="1">
    <citation type="journal article" date="2018" name="Sci. Rep.">
        <title>A complete Leishmania donovani reference genome identifies novel genetic variations associated with virulence.</title>
        <authorList>
            <person name="Lypaczewski P."/>
            <person name="Hoshizaki J."/>
            <person name="Zhang W.-W."/>
            <person name="McCall L.-I."/>
            <person name="Torcivia-Rodriguez J."/>
            <person name="Simonyan V."/>
            <person name="Kaur A."/>
            <person name="Dewar K."/>
            <person name="Matlashewski G."/>
        </authorList>
    </citation>
    <scope>NUCLEOTIDE SEQUENCE [LARGE SCALE GENOMIC DNA]</scope>
    <source>
        <strain evidence="4 6">LdCL</strain>
    </source>
</reference>
<dbReference type="Gene3D" id="2.130.10.30">
    <property type="entry name" value="Regulator of chromosome condensation 1/beta-lactamase-inhibitor protein II"/>
    <property type="match status" value="1"/>
</dbReference>
<feature type="repeat" description="RCC1" evidence="2">
    <location>
        <begin position="324"/>
        <end position="376"/>
    </location>
</feature>
<dbReference type="PANTHER" id="PTHR22870:SF408">
    <property type="entry name" value="OS09G0560450 PROTEIN"/>
    <property type="match status" value="1"/>
</dbReference>
<feature type="compositionally biased region" description="Low complexity" evidence="3">
    <location>
        <begin position="532"/>
        <end position="551"/>
    </location>
</feature>
<evidence type="ECO:0000256" key="3">
    <source>
        <dbReference type="SAM" id="MobiDB-lite"/>
    </source>
</evidence>
<keyword evidence="6" id="KW-1185">Reference proteome</keyword>
<dbReference type="PANTHER" id="PTHR22870">
    <property type="entry name" value="REGULATOR OF CHROMOSOME CONDENSATION"/>
    <property type="match status" value="1"/>
</dbReference>
<dbReference type="PROSITE" id="PS00626">
    <property type="entry name" value="RCC1_2"/>
    <property type="match status" value="1"/>
</dbReference>
<dbReference type="InterPro" id="IPR051210">
    <property type="entry name" value="Ub_ligase/GEF_domain"/>
</dbReference>
<evidence type="ECO:0000256" key="1">
    <source>
        <dbReference type="ARBA" id="ARBA00022737"/>
    </source>
</evidence>
<dbReference type="AlphaFoldDB" id="A0A3Q8IH78"/>
<dbReference type="PROSITE" id="PS50012">
    <property type="entry name" value="RCC1_3"/>
    <property type="match status" value="2"/>
</dbReference>
<dbReference type="FunFam" id="2.130.10.30:FF:000047">
    <property type="entry name" value="Regulator of chromosome condensation (RCC1) repeat"/>
    <property type="match status" value="1"/>
</dbReference>
<feature type="repeat" description="RCC1" evidence="2">
    <location>
        <begin position="377"/>
        <end position="429"/>
    </location>
</feature>
<feature type="compositionally biased region" description="Basic and acidic residues" evidence="3">
    <location>
        <begin position="583"/>
        <end position="598"/>
    </location>
</feature>
<dbReference type="EMBL" id="LR812654">
    <property type="protein sequence ID" value="CAC5433760.1"/>
    <property type="molecule type" value="Genomic_DNA"/>
</dbReference>
<protein>
    <submittedName>
        <fullName evidence="4">Regulator of chromosome condensation (RCC1) repeat, putative</fullName>
    </submittedName>
    <submittedName>
        <fullName evidence="5">Regulator_of_chromosome_condensation_(RCC1)_repea t_putative/Pfam:PF00415/Pfam:PF13540</fullName>
    </submittedName>
</protein>
<accession>A0A3Q8IH78</accession>
<dbReference type="InterPro" id="IPR000408">
    <property type="entry name" value="Reg_chr_condens"/>
</dbReference>
<dbReference type="InterPro" id="IPR009091">
    <property type="entry name" value="RCC1/BLIP-II"/>
</dbReference>
<reference evidence="5" key="2">
    <citation type="submission" date="2020-06" db="EMBL/GenBank/DDBJ databases">
        <authorList>
            <person name="Camacho E."/>
            <person name="Gonzalez-de la Fuente S."/>
            <person name="Rastrojo A."/>
            <person name="Peiro-Pastor R."/>
            <person name="Solana JC."/>
            <person name="Tabera L."/>
            <person name="Gamarro F."/>
            <person name="Carrasco-Ramiro F."/>
            <person name="Requena JM."/>
            <person name="Aguado B."/>
        </authorList>
    </citation>
    <scope>NUCLEOTIDE SEQUENCE</scope>
</reference>
<dbReference type="PRINTS" id="PR00633">
    <property type="entry name" value="RCCNDNSATION"/>
</dbReference>
<name>A0A3Q8IH78_LEIDO</name>
<dbReference type="Proteomes" id="UP000601710">
    <property type="component" value="Chromosome 34"/>
</dbReference>
<feature type="compositionally biased region" description="Basic and acidic residues" evidence="3">
    <location>
        <begin position="555"/>
        <end position="571"/>
    </location>
</feature>
<dbReference type="VEuPathDB" id="TriTrypDB:LdCL_340025300"/>
<dbReference type="VEuPathDB" id="TriTrypDB:LDHU3_34.3060"/>
<sequence>MITDAEFWQEIRRSMSGGECIFSSMLALIHARQSAIDAHVTTPEREVHKLTTWGQKHHDEVTGRVFTSEQKREMEMEAREKEARLKEIEKPLELNKAFRAGRVAEDTPVYGVSSSTMCVLQQVMMFAVPIYVLRYNVPAMSMSWNTSCFIDRQSKQLITFGSGHGVKVPQHLRGRGCVAGDGFFAILTNQDEVWSSGGLKVSSSSIDGPTALGREDAMTGIAGKTLMLVGHGQRLAIVTRAFTVRSLSALSNPIRSIMPHRHVRFLDVGYGEDYYMVGTDSIVYKTTASKRAVSTPRRVMTLCRTPVSRIASGMGFLLIIDQNGHLLSFGRNKKGQLGNGEVQDARRKPYFQKKLTHHYFVQVSAGDCHSLALTSNGIVYGAGSNESGQLGLGRGLKQVCKFTPIPLGNDVRCIGIAAGPAGSMFYCDNGRVLTCGLNDSMQLGLETSEKIVFEPTPIAVIFNGVESYTLDFGGFCRPEGDGRAPPADMPGAVGEEGGISSSSPAMVGALYRNKTSSNRASQEMTVINFSETPGNNTTNANNTSEQNANAAPTETEQRGENSGKHEDHQPVEDNISANNSTVERQKEKGKPKTRHDGNAHNGGNGDAVKGRRKDKTQKEKPKCGCCTVV</sequence>
<evidence type="ECO:0000313" key="5">
    <source>
        <dbReference type="EMBL" id="CAC5433760.1"/>
    </source>
</evidence>